<keyword evidence="4" id="KW-1185">Reference proteome</keyword>
<accession>A0AAE0EYU5</accession>
<dbReference type="InterPro" id="IPR022035">
    <property type="entry name" value="PCIF1_WW"/>
</dbReference>
<reference evidence="3 4" key="1">
    <citation type="journal article" date="2015" name="Genome Biol. Evol.">
        <title>Comparative Genomics of a Bacterivorous Green Alga Reveals Evolutionary Causalities and Consequences of Phago-Mixotrophic Mode of Nutrition.</title>
        <authorList>
            <person name="Burns J.A."/>
            <person name="Paasch A."/>
            <person name="Narechania A."/>
            <person name="Kim E."/>
        </authorList>
    </citation>
    <scope>NUCLEOTIDE SEQUENCE [LARGE SCALE GENOMIC DNA]</scope>
    <source>
        <strain evidence="3 4">PLY_AMNH</strain>
    </source>
</reference>
<organism evidence="3 4">
    <name type="scientific">Cymbomonas tetramitiformis</name>
    <dbReference type="NCBI Taxonomy" id="36881"/>
    <lineage>
        <taxon>Eukaryota</taxon>
        <taxon>Viridiplantae</taxon>
        <taxon>Chlorophyta</taxon>
        <taxon>Pyramimonadophyceae</taxon>
        <taxon>Pyramimonadales</taxon>
        <taxon>Pyramimonadaceae</taxon>
        <taxon>Cymbomonas</taxon>
    </lineage>
</organism>
<dbReference type="Pfam" id="PF12237">
    <property type="entry name" value="PCIF1_WW"/>
    <property type="match status" value="1"/>
</dbReference>
<sequence>MERLSGEQLEEQKIAWEALGMRPEEIAKHFSLHLLTRISDNDPDGDWDQRRTQEQLPPAGHRPHGQQTWPTLHAQNLTLDTQETNPEQDIRDEGAHHSQRAIQKAFDLHTELFASPLNVHHNTTTYYAKYPRDMVFGARGSAWETNWRKLGAYQFNPKYTAADLKKALDCALAATDTTAPVFGKHCANPDVAAQYSKEALTKCPQSKVRRVHITEQLVRQANAHGQTVEMLPQPSEPDCTIDTRPWQTYELPELTPEDMENPHTKRMCTRCTKSCKIREDLCSQCTNACEAINMWWKYDPRLYALENDTNREFAPGNKGNKWNVHKPTIDEAIQTNTTRTRLQGQEWAQDLWDRAGT</sequence>
<dbReference type="EMBL" id="LGRX02030904">
    <property type="protein sequence ID" value="KAK3245212.1"/>
    <property type="molecule type" value="Genomic_DNA"/>
</dbReference>
<dbReference type="AlphaFoldDB" id="A0AAE0EYU5"/>
<gene>
    <name evidence="3" type="ORF">CYMTET_45208</name>
</gene>
<evidence type="ECO:0000259" key="2">
    <source>
        <dbReference type="Pfam" id="PF12237"/>
    </source>
</evidence>
<feature type="domain" description="PCIF1 WW" evidence="2">
    <location>
        <begin position="97"/>
        <end position="172"/>
    </location>
</feature>
<evidence type="ECO:0000256" key="1">
    <source>
        <dbReference type="SAM" id="MobiDB-lite"/>
    </source>
</evidence>
<evidence type="ECO:0000313" key="4">
    <source>
        <dbReference type="Proteomes" id="UP001190700"/>
    </source>
</evidence>
<feature type="region of interest" description="Disordered" evidence="1">
    <location>
        <begin position="42"/>
        <end position="68"/>
    </location>
</feature>
<protein>
    <recommendedName>
        <fullName evidence="2">PCIF1 WW domain-containing protein</fullName>
    </recommendedName>
</protein>
<dbReference type="Proteomes" id="UP001190700">
    <property type="component" value="Unassembled WGS sequence"/>
</dbReference>
<name>A0AAE0EYU5_9CHLO</name>
<evidence type="ECO:0000313" key="3">
    <source>
        <dbReference type="EMBL" id="KAK3245212.1"/>
    </source>
</evidence>
<comment type="caution">
    <text evidence="3">The sequence shown here is derived from an EMBL/GenBank/DDBJ whole genome shotgun (WGS) entry which is preliminary data.</text>
</comment>
<proteinExistence type="predicted"/>